<feature type="region of interest" description="Disordered" evidence="1">
    <location>
        <begin position="68"/>
        <end position="107"/>
    </location>
</feature>
<evidence type="ECO:0000313" key="3">
    <source>
        <dbReference type="WBParaSite" id="PSAMB.scaffold4368size14878.g24113.t1"/>
    </source>
</evidence>
<feature type="compositionally biased region" description="Basic and acidic residues" evidence="1">
    <location>
        <begin position="94"/>
        <end position="107"/>
    </location>
</feature>
<dbReference type="Proteomes" id="UP000887566">
    <property type="component" value="Unplaced"/>
</dbReference>
<name>A0A914WJM6_9BILA</name>
<protein>
    <submittedName>
        <fullName evidence="3">Uncharacterized protein</fullName>
    </submittedName>
</protein>
<proteinExistence type="predicted"/>
<dbReference type="PANTHER" id="PTHR46238:SF8">
    <property type="entry name" value="ENDONUCLEASE_EXONUCLEASE_PHOSPHATASE DOMAIN-CONTAINING PROTEIN"/>
    <property type="match status" value="1"/>
</dbReference>
<sequence>MNVDVRRRTGVAPITDKMWESQLRWFGHVVWSAEGTVANTAYHLSPPGRRPRGRPKKRWMDRMKEDMRALQLTPEDAQDRVKWKKACQTADPATARDESSASPRDTR</sequence>
<keyword evidence="2" id="KW-1185">Reference proteome</keyword>
<dbReference type="AlphaFoldDB" id="A0A914WJM6"/>
<reference evidence="3" key="1">
    <citation type="submission" date="2022-11" db="UniProtKB">
        <authorList>
            <consortium name="WormBaseParasite"/>
        </authorList>
    </citation>
    <scope>IDENTIFICATION</scope>
</reference>
<evidence type="ECO:0000313" key="2">
    <source>
        <dbReference type="Proteomes" id="UP000887566"/>
    </source>
</evidence>
<evidence type="ECO:0000256" key="1">
    <source>
        <dbReference type="SAM" id="MobiDB-lite"/>
    </source>
</evidence>
<dbReference type="PANTHER" id="PTHR46238">
    <property type="entry name" value="REVERSE TRANSCRIPTASE DOMAIN-CONTAINING PROTEIN"/>
    <property type="match status" value="1"/>
</dbReference>
<dbReference type="WBParaSite" id="PSAMB.scaffold4368size14878.g24113.t1">
    <property type="protein sequence ID" value="PSAMB.scaffold4368size14878.g24113.t1"/>
    <property type="gene ID" value="PSAMB.scaffold4368size14878.g24113"/>
</dbReference>
<organism evidence="2 3">
    <name type="scientific">Plectus sambesii</name>
    <dbReference type="NCBI Taxonomy" id="2011161"/>
    <lineage>
        <taxon>Eukaryota</taxon>
        <taxon>Metazoa</taxon>
        <taxon>Ecdysozoa</taxon>
        <taxon>Nematoda</taxon>
        <taxon>Chromadorea</taxon>
        <taxon>Plectida</taxon>
        <taxon>Plectina</taxon>
        <taxon>Plectoidea</taxon>
        <taxon>Plectidae</taxon>
        <taxon>Plectus</taxon>
    </lineage>
</organism>
<accession>A0A914WJM6</accession>